<protein>
    <submittedName>
        <fullName evidence="2">Uncharacterized protein</fullName>
    </submittedName>
</protein>
<dbReference type="AlphaFoldDB" id="A0AAD9RNT1"/>
<dbReference type="EMBL" id="JAIFRP010000030">
    <property type="protein sequence ID" value="KAK2583061.1"/>
    <property type="molecule type" value="Genomic_DNA"/>
</dbReference>
<keyword evidence="1" id="KW-0812">Transmembrane</keyword>
<evidence type="ECO:0000256" key="1">
    <source>
        <dbReference type="SAM" id="Phobius"/>
    </source>
</evidence>
<keyword evidence="1" id="KW-1133">Transmembrane helix</keyword>
<organism evidence="2 3">
    <name type="scientific">Odynerus spinipes</name>
    <dbReference type="NCBI Taxonomy" id="1348599"/>
    <lineage>
        <taxon>Eukaryota</taxon>
        <taxon>Metazoa</taxon>
        <taxon>Ecdysozoa</taxon>
        <taxon>Arthropoda</taxon>
        <taxon>Hexapoda</taxon>
        <taxon>Insecta</taxon>
        <taxon>Pterygota</taxon>
        <taxon>Neoptera</taxon>
        <taxon>Endopterygota</taxon>
        <taxon>Hymenoptera</taxon>
        <taxon>Apocrita</taxon>
        <taxon>Aculeata</taxon>
        <taxon>Vespoidea</taxon>
        <taxon>Vespidae</taxon>
        <taxon>Eumeninae</taxon>
        <taxon>Odynerus</taxon>
    </lineage>
</organism>
<reference evidence="2" key="1">
    <citation type="submission" date="2021-08" db="EMBL/GenBank/DDBJ databases">
        <authorList>
            <person name="Misof B."/>
            <person name="Oliver O."/>
            <person name="Podsiadlowski L."/>
            <person name="Donath A."/>
            <person name="Peters R."/>
            <person name="Mayer C."/>
            <person name="Rust J."/>
            <person name="Gunkel S."/>
            <person name="Lesny P."/>
            <person name="Martin S."/>
            <person name="Oeyen J.P."/>
            <person name="Petersen M."/>
            <person name="Panagiotis P."/>
            <person name="Wilbrandt J."/>
            <person name="Tanja T."/>
        </authorList>
    </citation>
    <scope>NUCLEOTIDE SEQUENCE</scope>
    <source>
        <strain evidence="2">GBR_01_08_01A</strain>
        <tissue evidence="2">Thorax + abdomen</tissue>
    </source>
</reference>
<evidence type="ECO:0000313" key="3">
    <source>
        <dbReference type="Proteomes" id="UP001258017"/>
    </source>
</evidence>
<comment type="caution">
    <text evidence="2">The sequence shown here is derived from an EMBL/GenBank/DDBJ whole genome shotgun (WGS) entry which is preliminary data.</text>
</comment>
<keyword evidence="1" id="KW-0472">Membrane</keyword>
<gene>
    <name evidence="2" type="ORF">KPH14_009094</name>
</gene>
<name>A0AAD9RNT1_9HYME</name>
<accession>A0AAD9RNT1</accession>
<feature type="transmembrane region" description="Helical" evidence="1">
    <location>
        <begin position="7"/>
        <end position="26"/>
    </location>
</feature>
<keyword evidence="3" id="KW-1185">Reference proteome</keyword>
<dbReference type="Proteomes" id="UP001258017">
    <property type="component" value="Unassembled WGS sequence"/>
</dbReference>
<feature type="transmembrane region" description="Helical" evidence="1">
    <location>
        <begin position="63"/>
        <end position="80"/>
    </location>
</feature>
<reference evidence="2" key="2">
    <citation type="journal article" date="2023" name="Commun. Biol.">
        <title>Intrasexual cuticular hydrocarbon dimorphism in a wasp sheds light on hydrocarbon biosynthesis genes in Hymenoptera.</title>
        <authorList>
            <person name="Moris V.C."/>
            <person name="Podsiadlowski L."/>
            <person name="Martin S."/>
            <person name="Oeyen J.P."/>
            <person name="Donath A."/>
            <person name="Petersen M."/>
            <person name="Wilbrandt J."/>
            <person name="Misof B."/>
            <person name="Liedtke D."/>
            <person name="Thamm M."/>
            <person name="Scheiner R."/>
            <person name="Schmitt T."/>
            <person name="Niehuis O."/>
        </authorList>
    </citation>
    <scope>NUCLEOTIDE SEQUENCE</scope>
    <source>
        <strain evidence="2">GBR_01_08_01A</strain>
    </source>
</reference>
<sequence>MLNHCRGCSLLGWFSWLFTNYCWLIARNEVTMADAPKRAMKYPYTLTAQIMQFPYKHYWNHSWLFKYWIIGSIFVAPIFWKIQKLSYSEENQRIWNEKRKMEFEDRLFFAKKVERFLPFSRPHGAFRSRVFSVQRAS</sequence>
<evidence type="ECO:0000313" key="2">
    <source>
        <dbReference type="EMBL" id="KAK2583061.1"/>
    </source>
</evidence>
<proteinExistence type="predicted"/>